<evidence type="ECO:0000313" key="1">
    <source>
        <dbReference type="EMBL" id="AYV83129.1"/>
    </source>
</evidence>
<reference evidence="1" key="1">
    <citation type="submission" date="2018-10" db="EMBL/GenBank/DDBJ databases">
        <title>Hidden diversity of soil giant viruses.</title>
        <authorList>
            <person name="Schulz F."/>
            <person name="Alteio L."/>
            <person name="Goudeau D."/>
            <person name="Ryan E.M."/>
            <person name="Malmstrom R.R."/>
            <person name="Blanchard J."/>
            <person name="Woyke T."/>
        </authorList>
    </citation>
    <scope>NUCLEOTIDE SEQUENCE</scope>
    <source>
        <strain evidence="1">HYV1</strain>
    </source>
</reference>
<dbReference type="EMBL" id="MK072386">
    <property type="protein sequence ID" value="AYV83129.1"/>
    <property type="molecule type" value="Genomic_DNA"/>
</dbReference>
<accession>A0A3G5ACQ7</accession>
<gene>
    <name evidence="1" type="ORF">Hyperionvirus4_94</name>
</gene>
<proteinExistence type="predicted"/>
<sequence>MTFPEVDPQPSVPIPIFASYCIDYRYDALASNYLREIGFPNSYYLATNAGAALPLGYKKSCKNIKCNCESEAHQHCCPGTDEMDNLKKSFVTNLQIALTLRPIEIVYLLNHQECGAIRAFLPCSGYPQLGEQNKHNEKCINAKILTYAREYVKKKFGNMTVQLGLLDSNGTVADYNVELKQWVIMYVGPSDNPDGLWFGYNQGETIPSNCDC</sequence>
<dbReference type="SUPFAM" id="SSF53056">
    <property type="entry name" value="beta-carbonic anhydrase, cab"/>
    <property type="match status" value="1"/>
</dbReference>
<name>A0A3G5ACQ7_9VIRU</name>
<organism evidence="1">
    <name type="scientific">Hyperionvirus sp</name>
    <dbReference type="NCBI Taxonomy" id="2487770"/>
    <lineage>
        <taxon>Viruses</taxon>
        <taxon>Varidnaviria</taxon>
        <taxon>Bamfordvirae</taxon>
        <taxon>Nucleocytoviricota</taxon>
        <taxon>Megaviricetes</taxon>
        <taxon>Imitervirales</taxon>
        <taxon>Mimiviridae</taxon>
        <taxon>Klosneuvirinae</taxon>
    </lineage>
</organism>
<dbReference type="GO" id="GO:0008270">
    <property type="term" value="F:zinc ion binding"/>
    <property type="evidence" value="ECO:0007669"/>
    <property type="project" value="InterPro"/>
</dbReference>
<dbReference type="GO" id="GO:0004089">
    <property type="term" value="F:carbonate dehydratase activity"/>
    <property type="evidence" value="ECO:0007669"/>
    <property type="project" value="InterPro"/>
</dbReference>
<protein>
    <submittedName>
        <fullName evidence="1">Uncharacterized protein</fullName>
    </submittedName>
</protein>
<dbReference type="InterPro" id="IPR036874">
    <property type="entry name" value="Carbonic_anhydrase_sf"/>
</dbReference>